<organism evidence="3 4">
    <name type="scientific">Lyngbya confervoides BDU141951</name>
    <dbReference type="NCBI Taxonomy" id="1574623"/>
    <lineage>
        <taxon>Bacteria</taxon>
        <taxon>Bacillati</taxon>
        <taxon>Cyanobacteriota</taxon>
        <taxon>Cyanophyceae</taxon>
        <taxon>Oscillatoriophycideae</taxon>
        <taxon>Oscillatoriales</taxon>
        <taxon>Microcoleaceae</taxon>
        <taxon>Lyngbya</taxon>
    </lineage>
</organism>
<dbReference type="Proteomes" id="UP000031561">
    <property type="component" value="Unassembled WGS sequence"/>
</dbReference>
<keyword evidence="1 3" id="KW-0378">Hydrolase</keyword>
<dbReference type="GO" id="GO:0016787">
    <property type="term" value="F:hydrolase activity"/>
    <property type="evidence" value="ECO:0007669"/>
    <property type="project" value="UniProtKB-KW"/>
</dbReference>
<gene>
    <name evidence="3" type="ORF">QQ91_0004310</name>
</gene>
<dbReference type="InterPro" id="IPR000073">
    <property type="entry name" value="AB_hydrolase_1"/>
</dbReference>
<dbReference type="EMBL" id="JTHE03000028">
    <property type="protein sequence ID" value="MCM1982055.1"/>
    <property type="molecule type" value="Genomic_DNA"/>
</dbReference>
<dbReference type="RefSeq" id="WP_166280477.1">
    <property type="nucleotide sequence ID" value="NZ_JTHE03000028.1"/>
</dbReference>
<dbReference type="Pfam" id="PF00561">
    <property type="entry name" value="Abhydrolase_1"/>
    <property type="match status" value="1"/>
</dbReference>
<comment type="caution">
    <text evidence="3">The sequence shown here is derived from an EMBL/GenBank/DDBJ whole genome shotgun (WGS) entry which is preliminary data.</text>
</comment>
<proteinExistence type="predicted"/>
<keyword evidence="4" id="KW-1185">Reference proteome</keyword>
<dbReference type="InterPro" id="IPR029058">
    <property type="entry name" value="AB_hydrolase_fold"/>
</dbReference>
<dbReference type="PRINTS" id="PR00111">
    <property type="entry name" value="ABHYDROLASE"/>
</dbReference>
<protein>
    <submittedName>
        <fullName evidence="3">Alpha/beta fold hydrolase</fullName>
    </submittedName>
</protein>
<evidence type="ECO:0000256" key="1">
    <source>
        <dbReference type="ARBA" id="ARBA00022801"/>
    </source>
</evidence>
<name>A0ABD4T0C6_9CYAN</name>
<dbReference type="Gene3D" id="3.40.50.1820">
    <property type="entry name" value="alpha/beta hydrolase"/>
    <property type="match status" value="1"/>
</dbReference>
<feature type="domain" description="AB hydrolase-1" evidence="2">
    <location>
        <begin position="29"/>
        <end position="273"/>
    </location>
</feature>
<accession>A0ABD4T0C6</accession>
<dbReference type="InterPro" id="IPR000639">
    <property type="entry name" value="Epox_hydrolase-like"/>
</dbReference>
<dbReference type="AlphaFoldDB" id="A0ABD4T0C6"/>
<evidence type="ECO:0000313" key="4">
    <source>
        <dbReference type="Proteomes" id="UP000031561"/>
    </source>
</evidence>
<reference evidence="3 4" key="1">
    <citation type="journal article" date="2015" name="Genome Announc.">
        <title>Draft Genome Sequence of Filamentous Marine Cyanobacterium Lyngbya confervoides Strain BDU141951.</title>
        <authorList>
            <person name="Chandrababunaidu M.M."/>
            <person name="Sen D."/>
            <person name="Tripathy S."/>
        </authorList>
    </citation>
    <scope>NUCLEOTIDE SEQUENCE [LARGE SCALE GENOMIC DNA]</scope>
    <source>
        <strain evidence="3 4">BDU141951</strain>
    </source>
</reference>
<dbReference type="PANTHER" id="PTHR43329">
    <property type="entry name" value="EPOXIDE HYDROLASE"/>
    <property type="match status" value="1"/>
</dbReference>
<sequence length="296" mass="33701">MQDSAARLTHQFLSVQGIRLHSVTQGEGPLIILLHGFPEFWYSWRHQIPVFAQTYKVVAVDLRGYNESDKPLPQSAYELSVLVEDIRGILEALGYDRCILCGHDWGGAIAWEFAYTYPNLLNRLIVLNLPHPALFKAGFFTPAQILKSWYIFLFQLPVLPEWLLSRDHGILIAKILSLSARGTNPFSPEDLAAYQQAATTPGALTAMLNYYRNLPRSILRSRQWGLLEVPTLLIWGEQDVALGRELTLGTHRYVRDLQIRYIPTCGHWVQQEAPQEVNQYILDWLASPLGDPQRPA</sequence>
<evidence type="ECO:0000259" key="2">
    <source>
        <dbReference type="Pfam" id="PF00561"/>
    </source>
</evidence>
<dbReference type="SUPFAM" id="SSF53474">
    <property type="entry name" value="alpha/beta-Hydrolases"/>
    <property type="match status" value="1"/>
</dbReference>
<evidence type="ECO:0000313" key="3">
    <source>
        <dbReference type="EMBL" id="MCM1982055.1"/>
    </source>
</evidence>
<dbReference type="PRINTS" id="PR00412">
    <property type="entry name" value="EPOXHYDRLASE"/>
</dbReference>